<comment type="function">
    <text evidence="14">Member of the two-component regulatory system NreB/NreC involved in the control of dissimilatory nitrate/nitrite reduction in response to oxygen. NreB functions as a direct oxygen sensor histidine kinase which is autophosphorylated, in the absence of oxygen, probably at the conserved histidine residue, and transfers its phosphate group probably to a conserved aspartate residue of NreC. NreB/NreC activates the expression of the nitrate (narGHJI) and nitrite (nir) reductase operons, as well as the putative nitrate transporter gene narT.</text>
</comment>
<dbReference type="PANTHER" id="PTHR24421:SF59">
    <property type="entry name" value="OXYGEN SENSOR HISTIDINE KINASE NREB"/>
    <property type="match status" value="1"/>
</dbReference>
<evidence type="ECO:0000256" key="13">
    <source>
        <dbReference type="ARBA" id="ARBA00023014"/>
    </source>
</evidence>
<comment type="cofactor">
    <cofactor evidence="2">
        <name>[4Fe-4S] cluster</name>
        <dbReference type="ChEBI" id="CHEBI:49883"/>
    </cofactor>
</comment>
<dbReference type="Gene3D" id="1.20.5.1930">
    <property type="match status" value="1"/>
</dbReference>
<evidence type="ECO:0000259" key="16">
    <source>
        <dbReference type="PROSITE" id="PS50109"/>
    </source>
</evidence>
<dbReference type="CDD" id="cd00130">
    <property type="entry name" value="PAS"/>
    <property type="match status" value="1"/>
</dbReference>
<dbReference type="GO" id="GO:0000155">
    <property type="term" value="F:phosphorelay sensor kinase activity"/>
    <property type="evidence" value="ECO:0007669"/>
    <property type="project" value="InterPro"/>
</dbReference>
<evidence type="ECO:0000256" key="15">
    <source>
        <dbReference type="ARBA" id="ARBA00030800"/>
    </source>
</evidence>
<dbReference type="InterPro" id="IPR013767">
    <property type="entry name" value="PAS_fold"/>
</dbReference>
<keyword evidence="13" id="KW-0411">Iron-sulfur</keyword>
<dbReference type="Gene3D" id="3.30.450.20">
    <property type="entry name" value="PAS domain"/>
    <property type="match status" value="1"/>
</dbReference>
<keyword evidence="6" id="KW-0004">4Fe-4S</keyword>
<dbReference type="GO" id="GO:0006355">
    <property type="term" value="P:regulation of DNA-templated transcription"/>
    <property type="evidence" value="ECO:0007669"/>
    <property type="project" value="InterPro"/>
</dbReference>
<evidence type="ECO:0000256" key="6">
    <source>
        <dbReference type="ARBA" id="ARBA00022485"/>
    </source>
</evidence>
<dbReference type="InterPro" id="IPR003594">
    <property type="entry name" value="HATPase_dom"/>
</dbReference>
<dbReference type="GO" id="GO:0046872">
    <property type="term" value="F:metal ion binding"/>
    <property type="evidence" value="ECO:0007669"/>
    <property type="project" value="UniProtKB-KW"/>
</dbReference>
<keyword evidence="9" id="KW-0479">Metal-binding</keyword>
<evidence type="ECO:0000256" key="1">
    <source>
        <dbReference type="ARBA" id="ARBA00000085"/>
    </source>
</evidence>
<dbReference type="GO" id="GO:0046983">
    <property type="term" value="F:protein dimerization activity"/>
    <property type="evidence" value="ECO:0007669"/>
    <property type="project" value="InterPro"/>
</dbReference>
<comment type="caution">
    <text evidence="18">The sequence shown here is derived from an EMBL/GenBank/DDBJ whole genome shotgun (WGS) entry which is preliminary data.</text>
</comment>
<keyword evidence="12" id="KW-0902">Two-component regulatory system</keyword>
<evidence type="ECO:0000313" key="19">
    <source>
        <dbReference type="Proteomes" id="UP000035170"/>
    </source>
</evidence>
<keyword evidence="11" id="KW-0408">Iron</keyword>
<dbReference type="Gene3D" id="3.30.565.10">
    <property type="entry name" value="Histidine kinase-like ATPase, C-terminal domain"/>
    <property type="match status" value="1"/>
</dbReference>
<dbReference type="Pfam" id="PF07730">
    <property type="entry name" value="HisKA_3"/>
    <property type="match status" value="1"/>
</dbReference>
<evidence type="ECO:0000259" key="17">
    <source>
        <dbReference type="PROSITE" id="PS50112"/>
    </source>
</evidence>
<sequence>MQRATAHPMTDPAPERLPDIPFDTIVEQMVAGIYVIQDDRFVYCNATWAGIAGYTAEEATGMSLAQIVPPDFLEVVRSRIRARLAGHPPSMHFITRGLHRDGRVRFVEVHGSRITYRGRPAVMGVGVDVTDRVRGEEERQRSREQLQALAAYTANKLEEQRLALARDVHDVLGGMLTSIKMDATRIQRRADNPEVQALTQGLIALTQQTIDTVKQISEALRPSALDHLDLSVALANELQAFTRRSGVPHALDADVPALRLAPRHATAVYRIFQEGLTNVSRHSKAQRVNVRLRVEDGRLRLALHDDGCGFDPDAPEGSALGLLSMRERAREIGGELQIRSAPGAGTRLVLSVPLHQEPRPA</sequence>
<evidence type="ECO:0000256" key="11">
    <source>
        <dbReference type="ARBA" id="ARBA00023004"/>
    </source>
</evidence>
<keyword evidence="8 18" id="KW-0808">Transferase</keyword>
<evidence type="ECO:0000256" key="14">
    <source>
        <dbReference type="ARBA" id="ARBA00024827"/>
    </source>
</evidence>
<evidence type="ECO:0000256" key="8">
    <source>
        <dbReference type="ARBA" id="ARBA00022679"/>
    </source>
</evidence>
<dbReference type="SUPFAM" id="SSF55874">
    <property type="entry name" value="ATPase domain of HSP90 chaperone/DNA topoisomerase II/histidine kinase"/>
    <property type="match status" value="1"/>
</dbReference>
<evidence type="ECO:0000256" key="9">
    <source>
        <dbReference type="ARBA" id="ARBA00022723"/>
    </source>
</evidence>
<dbReference type="Pfam" id="PF02518">
    <property type="entry name" value="HATPase_c"/>
    <property type="match status" value="1"/>
</dbReference>
<evidence type="ECO:0000256" key="12">
    <source>
        <dbReference type="ARBA" id="ARBA00023012"/>
    </source>
</evidence>
<dbReference type="PANTHER" id="PTHR24421">
    <property type="entry name" value="NITRATE/NITRITE SENSOR PROTEIN NARX-RELATED"/>
    <property type="match status" value="1"/>
</dbReference>
<evidence type="ECO:0000256" key="4">
    <source>
        <dbReference type="ARBA" id="ARBA00012438"/>
    </source>
</evidence>
<dbReference type="AlphaFoldDB" id="A0A0H2M0S1"/>
<dbReference type="GO" id="GO:0005737">
    <property type="term" value="C:cytoplasm"/>
    <property type="evidence" value="ECO:0007669"/>
    <property type="project" value="UniProtKB-SubCell"/>
</dbReference>
<dbReference type="CDD" id="cd16917">
    <property type="entry name" value="HATPase_UhpB-NarQ-NarX-like"/>
    <property type="match status" value="1"/>
</dbReference>
<dbReference type="EMBL" id="JZWI01000015">
    <property type="protein sequence ID" value="KLN55696.1"/>
    <property type="molecule type" value="Genomic_DNA"/>
</dbReference>
<dbReference type="PROSITE" id="PS50109">
    <property type="entry name" value="HIS_KIN"/>
    <property type="match status" value="1"/>
</dbReference>
<dbReference type="SMART" id="SM00091">
    <property type="entry name" value="PAS"/>
    <property type="match status" value="1"/>
</dbReference>
<evidence type="ECO:0000256" key="10">
    <source>
        <dbReference type="ARBA" id="ARBA00022777"/>
    </source>
</evidence>
<name>A0A0H2M0S1_VARPD</name>
<feature type="domain" description="PAS" evidence="17">
    <location>
        <begin position="38"/>
        <end position="87"/>
    </location>
</feature>
<dbReference type="InterPro" id="IPR035965">
    <property type="entry name" value="PAS-like_dom_sf"/>
</dbReference>
<evidence type="ECO:0000256" key="3">
    <source>
        <dbReference type="ARBA" id="ARBA00004496"/>
    </source>
</evidence>
<dbReference type="GO" id="GO:0051539">
    <property type="term" value="F:4 iron, 4 sulfur cluster binding"/>
    <property type="evidence" value="ECO:0007669"/>
    <property type="project" value="UniProtKB-KW"/>
</dbReference>
<dbReference type="InterPro" id="IPR004358">
    <property type="entry name" value="Sig_transdc_His_kin-like_C"/>
</dbReference>
<dbReference type="PROSITE" id="PS50112">
    <property type="entry name" value="PAS"/>
    <property type="match status" value="1"/>
</dbReference>
<evidence type="ECO:0000256" key="5">
    <source>
        <dbReference type="ARBA" id="ARBA00017322"/>
    </source>
</evidence>
<dbReference type="PATRIC" id="fig|34073.19.peg.3146"/>
<dbReference type="SMART" id="SM00387">
    <property type="entry name" value="HATPase_c"/>
    <property type="match status" value="1"/>
</dbReference>
<dbReference type="InterPro" id="IPR036890">
    <property type="entry name" value="HATPase_C_sf"/>
</dbReference>
<evidence type="ECO:0000313" key="18">
    <source>
        <dbReference type="EMBL" id="KLN55696.1"/>
    </source>
</evidence>
<dbReference type="InterPro" id="IPR000014">
    <property type="entry name" value="PAS"/>
</dbReference>
<proteinExistence type="predicted"/>
<dbReference type="NCBIfam" id="TIGR00229">
    <property type="entry name" value="sensory_box"/>
    <property type="match status" value="1"/>
</dbReference>
<reference evidence="18 19" key="1">
    <citation type="submission" date="2015-03" db="EMBL/GenBank/DDBJ databases">
        <title>Genome sequence of Variovorax paradoxus TBEA6.</title>
        <authorList>
            <person name="Poehlein A."/>
            <person name="Schuldes J."/>
            <person name="Wuebbeler J.H."/>
            <person name="Hiessl S."/>
            <person name="Steinbuechel A."/>
            <person name="Daniel R."/>
        </authorList>
    </citation>
    <scope>NUCLEOTIDE SEQUENCE [LARGE SCALE GENOMIC DNA]</scope>
    <source>
        <strain evidence="18 19">TBEA6</strain>
    </source>
</reference>
<dbReference type="InterPro" id="IPR005467">
    <property type="entry name" value="His_kinase_dom"/>
</dbReference>
<dbReference type="Proteomes" id="UP000035170">
    <property type="component" value="Unassembled WGS sequence"/>
</dbReference>
<dbReference type="GO" id="GO:0016020">
    <property type="term" value="C:membrane"/>
    <property type="evidence" value="ECO:0007669"/>
    <property type="project" value="InterPro"/>
</dbReference>
<comment type="subcellular location">
    <subcellularLocation>
        <location evidence="3">Cytoplasm</location>
    </subcellularLocation>
</comment>
<evidence type="ECO:0000256" key="7">
    <source>
        <dbReference type="ARBA" id="ARBA00022490"/>
    </source>
</evidence>
<dbReference type="SUPFAM" id="SSF55785">
    <property type="entry name" value="PYP-like sensor domain (PAS domain)"/>
    <property type="match status" value="1"/>
</dbReference>
<keyword evidence="7" id="KW-0963">Cytoplasm</keyword>
<dbReference type="InterPro" id="IPR011712">
    <property type="entry name" value="Sig_transdc_His_kin_sub3_dim/P"/>
</dbReference>
<keyword evidence="19" id="KW-1185">Reference proteome</keyword>
<accession>A0A0H2M0S1</accession>
<protein>
    <recommendedName>
        <fullName evidence="5">Oxygen sensor histidine kinase NreB</fullName>
        <ecNumber evidence="4">2.7.13.3</ecNumber>
    </recommendedName>
    <alternativeName>
        <fullName evidence="15">Nitrogen regulation protein B</fullName>
    </alternativeName>
</protein>
<evidence type="ECO:0000256" key="2">
    <source>
        <dbReference type="ARBA" id="ARBA00001966"/>
    </source>
</evidence>
<keyword evidence="10 18" id="KW-0418">Kinase</keyword>
<comment type="catalytic activity">
    <reaction evidence="1">
        <text>ATP + protein L-histidine = ADP + protein N-phospho-L-histidine.</text>
        <dbReference type="EC" id="2.7.13.3"/>
    </reaction>
</comment>
<dbReference type="PRINTS" id="PR00344">
    <property type="entry name" value="BCTRLSENSOR"/>
</dbReference>
<dbReference type="InterPro" id="IPR050482">
    <property type="entry name" value="Sensor_HK_TwoCompSys"/>
</dbReference>
<gene>
    <name evidence="18" type="primary">liaS4</name>
    <name evidence="18" type="ORF">VPARA_30620</name>
</gene>
<dbReference type="EC" id="2.7.13.3" evidence="4"/>
<dbReference type="Pfam" id="PF00989">
    <property type="entry name" value="PAS"/>
    <property type="match status" value="1"/>
</dbReference>
<organism evidence="18 19">
    <name type="scientific">Variovorax paradoxus</name>
    <dbReference type="NCBI Taxonomy" id="34073"/>
    <lineage>
        <taxon>Bacteria</taxon>
        <taxon>Pseudomonadati</taxon>
        <taxon>Pseudomonadota</taxon>
        <taxon>Betaproteobacteria</taxon>
        <taxon>Burkholderiales</taxon>
        <taxon>Comamonadaceae</taxon>
        <taxon>Variovorax</taxon>
    </lineage>
</organism>
<feature type="domain" description="Histidine kinase" evidence="16">
    <location>
        <begin position="163"/>
        <end position="356"/>
    </location>
</feature>